<dbReference type="RefSeq" id="XP_066927072.1">
    <property type="nucleotide sequence ID" value="XM_067070971.1"/>
</dbReference>
<dbReference type="EnsemblMetazoa" id="CLYHEMT003210.1">
    <property type="protein sequence ID" value="CLYHEMP003210.1"/>
    <property type="gene ID" value="CLYHEMG003210"/>
</dbReference>
<comment type="subcellular location">
    <subcellularLocation>
        <location evidence="1">Secreted</location>
    </subcellularLocation>
</comment>
<feature type="signal peptide" evidence="6">
    <location>
        <begin position="1"/>
        <end position="17"/>
    </location>
</feature>
<reference evidence="7" key="1">
    <citation type="submission" date="2021-01" db="UniProtKB">
        <authorList>
            <consortium name="EnsemblMetazoa"/>
        </authorList>
    </citation>
    <scope>IDENTIFICATION</scope>
</reference>
<dbReference type="CDD" id="cd09823">
    <property type="entry name" value="peroxinectin_like"/>
    <property type="match status" value="1"/>
</dbReference>
<keyword evidence="4" id="KW-0325">Glycoprotein</keyword>
<keyword evidence="8" id="KW-1185">Reference proteome</keyword>
<dbReference type="SUPFAM" id="SSF48113">
    <property type="entry name" value="Heme-dependent peroxidases"/>
    <property type="match status" value="2"/>
</dbReference>
<dbReference type="InterPro" id="IPR019791">
    <property type="entry name" value="Haem_peroxidase_animal"/>
</dbReference>
<dbReference type="PANTHER" id="PTHR11475">
    <property type="entry name" value="OXIDASE/PEROXIDASE"/>
    <property type="match status" value="1"/>
</dbReference>
<organism evidence="7 8">
    <name type="scientific">Clytia hemisphaerica</name>
    <dbReference type="NCBI Taxonomy" id="252671"/>
    <lineage>
        <taxon>Eukaryota</taxon>
        <taxon>Metazoa</taxon>
        <taxon>Cnidaria</taxon>
        <taxon>Hydrozoa</taxon>
        <taxon>Hydroidolina</taxon>
        <taxon>Leptothecata</taxon>
        <taxon>Obeliida</taxon>
        <taxon>Clytiidae</taxon>
        <taxon>Clytia</taxon>
    </lineage>
</organism>
<dbReference type="GeneID" id="136814425"/>
<feature type="binding site" description="axial binding residue" evidence="5">
    <location>
        <position position="967"/>
    </location>
    <ligand>
        <name>heme b</name>
        <dbReference type="ChEBI" id="CHEBI:60344"/>
    </ligand>
    <ligandPart>
        <name>Fe</name>
        <dbReference type="ChEBI" id="CHEBI:18248"/>
    </ligandPart>
</feature>
<keyword evidence="3 6" id="KW-0732">Signal</keyword>
<evidence type="ECO:0000313" key="8">
    <source>
        <dbReference type="Proteomes" id="UP000594262"/>
    </source>
</evidence>
<dbReference type="GO" id="GO:0020037">
    <property type="term" value="F:heme binding"/>
    <property type="evidence" value="ECO:0007669"/>
    <property type="project" value="InterPro"/>
</dbReference>
<dbReference type="Proteomes" id="UP000594262">
    <property type="component" value="Unplaced"/>
</dbReference>
<evidence type="ECO:0000256" key="3">
    <source>
        <dbReference type="ARBA" id="ARBA00022729"/>
    </source>
</evidence>
<dbReference type="GO" id="GO:0005576">
    <property type="term" value="C:extracellular region"/>
    <property type="evidence" value="ECO:0007669"/>
    <property type="project" value="UniProtKB-SubCell"/>
</dbReference>
<keyword evidence="2" id="KW-0964">Secreted</keyword>
<dbReference type="PROSITE" id="PS50292">
    <property type="entry name" value="PEROXIDASE_3"/>
    <property type="match status" value="2"/>
</dbReference>
<protein>
    <submittedName>
        <fullName evidence="7">Uncharacterized protein</fullName>
    </submittedName>
</protein>
<evidence type="ECO:0000256" key="1">
    <source>
        <dbReference type="ARBA" id="ARBA00004613"/>
    </source>
</evidence>
<feature type="chain" id="PRO_5029605282" evidence="6">
    <location>
        <begin position="18"/>
        <end position="1207"/>
    </location>
</feature>
<dbReference type="AlphaFoldDB" id="A0A7M5WJ18"/>
<evidence type="ECO:0000256" key="6">
    <source>
        <dbReference type="SAM" id="SignalP"/>
    </source>
</evidence>
<dbReference type="PRINTS" id="PR00457">
    <property type="entry name" value="ANPEROXIDASE"/>
</dbReference>
<dbReference type="Pfam" id="PF03098">
    <property type="entry name" value="An_peroxidase"/>
    <property type="match status" value="2"/>
</dbReference>
<dbReference type="InterPro" id="IPR010255">
    <property type="entry name" value="Haem_peroxidase_sf"/>
</dbReference>
<name>A0A7M5WJ18_9CNID</name>
<keyword evidence="5" id="KW-0479">Metal-binding</keyword>
<dbReference type="PANTHER" id="PTHR11475:SF4">
    <property type="entry name" value="CHORION PEROXIDASE"/>
    <property type="match status" value="1"/>
</dbReference>
<keyword evidence="5" id="KW-0349">Heme</keyword>
<evidence type="ECO:0000313" key="7">
    <source>
        <dbReference type="EnsemblMetazoa" id="CLYHEMP003210.1"/>
    </source>
</evidence>
<dbReference type="Gene3D" id="1.10.640.10">
    <property type="entry name" value="Haem peroxidase domain superfamily, animal type"/>
    <property type="match status" value="2"/>
</dbReference>
<dbReference type="InterPro" id="IPR037120">
    <property type="entry name" value="Haem_peroxidase_sf_animal"/>
</dbReference>
<dbReference type="GO" id="GO:0046872">
    <property type="term" value="F:metal ion binding"/>
    <property type="evidence" value="ECO:0007669"/>
    <property type="project" value="UniProtKB-KW"/>
</dbReference>
<dbReference type="FunFam" id="1.10.640.10:FF:000003">
    <property type="entry name" value="chorion peroxidase"/>
    <property type="match status" value="2"/>
</dbReference>
<evidence type="ECO:0000256" key="2">
    <source>
        <dbReference type="ARBA" id="ARBA00022525"/>
    </source>
</evidence>
<accession>A0A7M5WJ18</accession>
<evidence type="ECO:0000256" key="5">
    <source>
        <dbReference type="PIRSR" id="PIRSR619791-2"/>
    </source>
</evidence>
<evidence type="ECO:0000256" key="4">
    <source>
        <dbReference type="ARBA" id="ARBA00023180"/>
    </source>
</evidence>
<keyword evidence="5" id="KW-0408">Iron</keyword>
<dbReference type="GO" id="GO:0006979">
    <property type="term" value="P:response to oxidative stress"/>
    <property type="evidence" value="ECO:0007669"/>
    <property type="project" value="InterPro"/>
</dbReference>
<dbReference type="GO" id="GO:0004601">
    <property type="term" value="F:peroxidase activity"/>
    <property type="evidence" value="ECO:0007669"/>
    <property type="project" value="InterPro"/>
</dbReference>
<sequence>MYFSLVLMSALVTLAWSQQTITRTQTFSFRVNLNDLLPVCKFDTGNHRSNCISTRQKVKCDAKTKYRSFDGTCNNLLFTTRGASNTPLRRLVGADYIDGGKTPRGAPCRATNSLLLPYNVYQTGYNPLDRWSKRYPTAHQVSRNLFQITTDNVRNMRGFSTMFMTFGQFLDHDVALVPHESCKTKDCSNLANSYKYPCFPIKFENDKPECTGFARSRPACHSSSQGWNRNMRNQVNTISSYVDASQVYGNNDAHAKKLRTLDGTGKLKISNKGLLPLDLAIKDCKTHGGCSLVGDERGDENIALHSMHTLWVREHNRVAIALKKLNPKWSEDQLYNTARKINSAVFQHIVYTEWLPNIVKLPKYSHYNPYYDSSMINAFAAAAFRFGHSLIPNAFSQVDMGYNKMREDMLLQKAFFNTEYIHKYGIEATLMGLAANQSKEVNMQISEGIGRKLFIPFGKAGYDDLAARNIQRGRDHGVHVYGVWRKRCNLPAVNTFDDLKKYMQKGASEVFQKLYTHPNDIDLFAAGLSETHLPGLMVGPTFSCIFKHQFTGIREGDRFYYESKDVFTPAQLAEIKKMSLSKVLCNNLKGSVSIQRNVFKVFNKAQDKRVTCSSIPGIDLKAWSEESQVDPKPTTCNIGNTYSNCINVRRRPTRCNLNSPYRTYDGTCNHPYRTNWGAANTALRRVIKASYADGYDTPRGFPCNPSPNKKFDSRSLPTSHQVSRNLFKITTENVKNQHSLSTLYMTFGQFLDHDITLTPHESCKRKDCSNTQESNKYPCFPIKFENDKPVCTGFARSRPACRRAGDHTTPRDQINQISAFVDASNIYGSSATHARRLRTLDGTGKLKLTGDGLMPRDPAIKDCKTHGGCSLVGDERGDENIALHSMHTLWVREHNRVATELKKLNPKWTEEKLYQESRKIVSAEYQHIVYNEYVPKLAQINPYRGYSPYIQPSIINVFATAAFRFGHSLVPNAFSQLDKNFNKVRDSILLQKAFFNIQPIKQHGIESTMIGLMANQSNEVNMQFPQAIGRKLFIPFGDRNGYDDLMARNIQRGRDHGLPTYGEWRRVCRLPALNSFNDLNRYMQKGAKEVFEKLYKHPNDIDIFAAGISENHSNGKIVGETFSCILRFQFQALRNGDRYFYAKRDIFRSAQLKSIQKTSLAKVMCNNLKDLVSVQKDVFHSYYGGAKRVECSTIPDLDLSLWVHKQI</sequence>
<dbReference type="OrthoDB" id="823504at2759"/>
<proteinExistence type="predicted"/>